<evidence type="ECO:0000313" key="1">
    <source>
        <dbReference type="EMBL" id="KAI6084590.1"/>
    </source>
</evidence>
<protein>
    <submittedName>
        <fullName evidence="1">Uncharacterized protein</fullName>
    </submittedName>
</protein>
<dbReference type="EMBL" id="MU394335">
    <property type="protein sequence ID" value="KAI6084590.1"/>
    <property type="molecule type" value="Genomic_DNA"/>
</dbReference>
<keyword evidence="2" id="KW-1185">Reference proteome</keyword>
<sequence>MRYRHSKLNMLNEEASEQDGEITTPSSYPAPFPHETQSISDIDLNEAQLSININGEGSLVDEDLNTKFWFAPDGRINLEVIRNAAWHLDEYDSRVPSYDEASRGQEFEDPPPYDERDQMKGFGQVPKMNIVMHVVEVNCPRTYFRSRSLPFRPNDWPRHIYVLPGTKRDASNQLSVEHEREHDAQTAAEHFLSRLLVDQLRCAMLDGKVAAWNARPPKQRSKGPPVPLSAAAAT</sequence>
<proteinExistence type="predicted"/>
<accession>A0ACC0CWC4</accession>
<evidence type="ECO:0000313" key="2">
    <source>
        <dbReference type="Proteomes" id="UP001497680"/>
    </source>
</evidence>
<organism evidence="1 2">
    <name type="scientific">Hypoxylon rubiginosum</name>
    <dbReference type="NCBI Taxonomy" id="110542"/>
    <lineage>
        <taxon>Eukaryota</taxon>
        <taxon>Fungi</taxon>
        <taxon>Dikarya</taxon>
        <taxon>Ascomycota</taxon>
        <taxon>Pezizomycotina</taxon>
        <taxon>Sordariomycetes</taxon>
        <taxon>Xylariomycetidae</taxon>
        <taxon>Xylariales</taxon>
        <taxon>Hypoxylaceae</taxon>
        <taxon>Hypoxylon</taxon>
    </lineage>
</organism>
<comment type="caution">
    <text evidence="1">The sequence shown here is derived from an EMBL/GenBank/DDBJ whole genome shotgun (WGS) entry which is preliminary data.</text>
</comment>
<gene>
    <name evidence="1" type="ORF">F4821DRAFT_168692</name>
</gene>
<dbReference type="Proteomes" id="UP001497680">
    <property type="component" value="Unassembled WGS sequence"/>
</dbReference>
<name>A0ACC0CWC4_9PEZI</name>
<reference evidence="1 2" key="1">
    <citation type="journal article" date="2022" name="New Phytol.">
        <title>Ecological generalism drives hyperdiversity of secondary metabolite gene clusters in xylarialean endophytes.</title>
        <authorList>
            <person name="Franco M.E.E."/>
            <person name="Wisecaver J.H."/>
            <person name="Arnold A.E."/>
            <person name="Ju Y.M."/>
            <person name="Slot J.C."/>
            <person name="Ahrendt S."/>
            <person name="Moore L.P."/>
            <person name="Eastman K.E."/>
            <person name="Scott K."/>
            <person name="Konkel Z."/>
            <person name="Mondo S.J."/>
            <person name="Kuo A."/>
            <person name="Hayes R.D."/>
            <person name="Haridas S."/>
            <person name="Andreopoulos B."/>
            <person name="Riley R."/>
            <person name="LaButti K."/>
            <person name="Pangilinan J."/>
            <person name="Lipzen A."/>
            <person name="Amirebrahimi M."/>
            <person name="Yan J."/>
            <person name="Adam C."/>
            <person name="Keymanesh K."/>
            <person name="Ng V."/>
            <person name="Louie K."/>
            <person name="Northen T."/>
            <person name="Drula E."/>
            <person name="Henrissat B."/>
            <person name="Hsieh H.M."/>
            <person name="Youens-Clark K."/>
            <person name="Lutzoni F."/>
            <person name="Miadlikowska J."/>
            <person name="Eastwood D.C."/>
            <person name="Hamelin R.C."/>
            <person name="Grigoriev I.V."/>
            <person name="U'Ren J.M."/>
        </authorList>
    </citation>
    <scope>NUCLEOTIDE SEQUENCE [LARGE SCALE GENOMIC DNA]</scope>
    <source>
        <strain evidence="1 2">ER1909</strain>
    </source>
</reference>